<reference evidence="2" key="1">
    <citation type="submission" date="2019-12" db="EMBL/GenBank/DDBJ databases">
        <title>Genome sequencing and annotation of Brassica cretica.</title>
        <authorList>
            <person name="Studholme D.J."/>
            <person name="Sarris P.F."/>
        </authorList>
    </citation>
    <scope>NUCLEOTIDE SEQUENCE</scope>
    <source>
        <strain evidence="2">PFS-001/15</strain>
        <tissue evidence="2">Leaf</tissue>
    </source>
</reference>
<evidence type="ECO:0000313" key="3">
    <source>
        <dbReference type="Proteomes" id="UP000712281"/>
    </source>
</evidence>
<feature type="compositionally biased region" description="Polar residues" evidence="1">
    <location>
        <begin position="129"/>
        <end position="152"/>
    </location>
</feature>
<sequence>MRSAEGFRDDLEEIGDFGVFWSLLSAELDRRIRCLSTDGDLPTHPVAEGMPVLLKSGQSTSREEAVEKMKDCRSMVHPCHRLTGQAQRTWTSEPVAGRGPENTRKYSGKKRDGRIPLPMAKRALRREASSMSWEHMQISSREGRRTNSTQWHGQPCRRMQCRNRFHGSSREEMSDPCMDLIITYMRNHVECKVQFVWNQQQAVEVSKASTKWHRPQVWGRVCLSKEDRCTGCKIKIDRVQWDMVPWPVRHKSAVRVVGELVEATSQLYQLEESRWNLNCGEPSESCGKIGFHACERGSSKMSRLSQDSLSNSKTLKTERKDLRKEQSVRTHGRVSSLKIGTCSLGLGWCIEWLGDWLNLLRLEKDLRKEQSVRTHGRVSSLKIGTCSLGLGWCIEWLGDWLNLLRLESYDLKTSVSWSETWLRESDSWNVTKIRQRQAQRSWRSEPVAGRGQLPELDGLAHSAGSAGDQLKSAELSVQVLGSWAGSGQWPGHVGDPCVTMGWWALRIEPGAWEICVGLFWTCPGVV</sequence>
<dbReference type="Proteomes" id="UP000712281">
    <property type="component" value="Unassembled WGS sequence"/>
</dbReference>
<feature type="region of interest" description="Disordered" evidence="1">
    <location>
        <begin position="126"/>
        <end position="153"/>
    </location>
</feature>
<dbReference type="AlphaFoldDB" id="A0A8S9KPU2"/>
<evidence type="ECO:0000313" key="2">
    <source>
        <dbReference type="EMBL" id="KAF2595757.1"/>
    </source>
</evidence>
<dbReference type="EMBL" id="QGKW02000717">
    <property type="protein sequence ID" value="KAF2595757.1"/>
    <property type="molecule type" value="Genomic_DNA"/>
</dbReference>
<gene>
    <name evidence="2" type="ORF">F2Q68_00010552</name>
</gene>
<organism evidence="2 3">
    <name type="scientific">Brassica cretica</name>
    <name type="common">Mustard</name>
    <dbReference type="NCBI Taxonomy" id="69181"/>
    <lineage>
        <taxon>Eukaryota</taxon>
        <taxon>Viridiplantae</taxon>
        <taxon>Streptophyta</taxon>
        <taxon>Embryophyta</taxon>
        <taxon>Tracheophyta</taxon>
        <taxon>Spermatophyta</taxon>
        <taxon>Magnoliopsida</taxon>
        <taxon>eudicotyledons</taxon>
        <taxon>Gunneridae</taxon>
        <taxon>Pentapetalae</taxon>
        <taxon>rosids</taxon>
        <taxon>malvids</taxon>
        <taxon>Brassicales</taxon>
        <taxon>Brassicaceae</taxon>
        <taxon>Brassiceae</taxon>
        <taxon>Brassica</taxon>
    </lineage>
</organism>
<proteinExistence type="predicted"/>
<feature type="compositionally biased region" description="Basic and acidic residues" evidence="1">
    <location>
        <begin position="101"/>
        <end position="114"/>
    </location>
</feature>
<protein>
    <submittedName>
        <fullName evidence="2">Uncharacterized protein</fullName>
    </submittedName>
</protein>
<feature type="region of interest" description="Disordered" evidence="1">
    <location>
        <begin position="86"/>
        <end position="114"/>
    </location>
</feature>
<comment type="caution">
    <text evidence="2">The sequence shown here is derived from an EMBL/GenBank/DDBJ whole genome shotgun (WGS) entry which is preliminary data.</text>
</comment>
<evidence type="ECO:0000256" key="1">
    <source>
        <dbReference type="SAM" id="MobiDB-lite"/>
    </source>
</evidence>
<name>A0A8S9KPU2_BRACR</name>
<accession>A0A8S9KPU2</accession>